<evidence type="ECO:0000313" key="2">
    <source>
        <dbReference type="EMBL" id="KAJ7015880.1"/>
    </source>
</evidence>
<accession>A0AAD6RX34</accession>
<protein>
    <submittedName>
        <fullName evidence="2">Uncharacterized protein</fullName>
    </submittedName>
</protein>
<sequence length="233" mass="25241">MAQHDVNFCFPIPQQLENEAGKARSIHDAFFVAAGGRRALQLPALGPFYHRGRLCRHTHYGAHPTRLGQCALRRVRQDRRRRPRSSQASSASSKPSTVHLCTEIGFVITLPRFQRTHVTSNAAGLLLRFALEPPAAGGLGLRRVAWTANIHNAGSIRGSGAPRVPQGGRYCAGERVLPTSRTEDVGNGGGARAGDPNHGCLGRDTLLLSLCWDDWEGGAREAVNAIMQRGLSK</sequence>
<name>A0AAD6RX34_9AGAR</name>
<feature type="compositionally biased region" description="Low complexity" evidence="1">
    <location>
        <begin position="85"/>
        <end position="96"/>
    </location>
</feature>
<reference evidence="2" key="1">
    <citation type="submission" date="2023-03" db="EMBL/GenBank/DDBJ databases">
        <title>Massive genome expansion in bonnet fungi (Mycena s.s.) driven by repeated elements and novel gene families across ecological guilds.</title>
        <authorList>
            <consortium name="Lawrence Berkeley National Laboratory"/>
            <person name="Harder C.B."/>
            <person name="Miyauchi S."/>
            <person name="Viragh M."/>
            <person name="Kuo A."/>
            <person name="Thoen E."/>
            <person name="Andreopoulos B."/>
            <person name="Lu D."/>
            <person name="Skrede I."/>
            <person name="Drula E."/>
            <person name="Henrissat B."/>
            <person name="Morin E."/>
            <person name="Kohler A."/>
            <person name="Barry K."/>
            <person name="LaButti K."/>
            <person name="Morin E."/>
            <person name="Salamov A."/>
            <person name="Lipzen A."/>
            <person name="Mereny Z."/>
            <person name="Hegedus B."/>
            <person name="Baldrian P."/>
            <person name="Stursova M."/>
            <person name="Weitz H."/>
            <person name="Taylor A."/>
            <person name="Grigoriev I.V."/>
            <person name="Nagy L.G."/>
            <person name="Martin F."/>
            <person name="Kauserud H."/>
        </authorList>
    </citation>
    <scope>NUCLEOTIDE SEQUENCE</scope>
    <source>
        <strain evidence="2">CBHHK200</strain>
    </source>
</reference>
<dbReference type="AlphaFoldDB" id="A0AAD6RX34"/>
<feature type="region of interest" description="Disordered" evidence="1">
    <location>
        <begin position="74"/>
        <end position="96"/>
    </location>
</feature>
<dbReference type="Gene3D" id="3.40.630.30">
    <property type="match status" value="1"/>
</dbReference>
<organism evidence="2 3">
    <name type="scientific">Mycena alexandri</name>
    <dbReference type="NCBI Taxonomy" id="1745969"/>
    <lineage>
        <taxon>Eukaryota</taxon>
        <taxon>Fungi</taxon>
        <taxon>Dikarya</taxon>
        <taxon>Basidiomycota</taxon>
        <taxon>Agaricomycotina</taxon>
        <taxon>Agaricomycetes</taxon>
        <taxon>Agaricomycetidae</taxon>
        <taxon>Agaricales</taxon>
        <taxon>Marasmiineae</taxon>
        <taxon>Mycenaceae</taxon>
        <taxon>Mycena</taxon>
    </lineage>
</organism>
<evidence type="ECO:0000313" key="3">
    <source>
        <dbReference type="Proteomes" id="UP001218188"/>
    </source>
</evidence>
<proteinExistence type="predicted"/>
<comment type="caution">
    <text evidence="2">The sequence shown here is derived from an EMBL/GenBank/DDBJ whole genome shotgun (WGS) entry which is preliminary data.</text>
</comment>
<dbReference type="Proteomes" id="UP001218188">
    <property type="component" value="Unassembled WGS sequence"/>
</dbReference>
<gene>
    <name evidence="2" type="ORF">C8F04DRAFT_1246752</name>
</gene>
<evidence type="ECO:0000256" key="1">
    <source>
        <dbReference type="SAM" id="MobiDB-lite"/>
    </source>
</evidence>
<feature type="compositionally biased region" description="Basic residues" evidence="1">
    <location>
        <begin position="74"/>
        <end position="84"/>
    </location>
</feature>
<dbReference type="EMBL" id="JARJCM010000805">
    <property type="protein sequence ID" value="KAJ7015880.1"/>
    <property type="molecule type" value="Genomic_DNA"/>
</dbReference>
<keyword evidence="3" id="KW-1185">Reference proteome</keyword>